<evidence type="ECO:0000256" key="9">
    <source>
        <dbReference type="ARBA" id="ARBA00023136"/>
    </source>
</evidence>
<comment type="function">
    <text evidence="1 10">Controls the rotational direction of flagella during chemotaxis.</text>
</comment>
<protein>
    <recommendedName>
        <fullName evidence="10">Flagellar protein FliL</fullName>
    </recommendedName>
</protein>
<comment type="caution">
    <text evidence="12">The sequence shown here is derived from an EMBL/GenBank/DDBJ whole genome shotgun (WGS) entry which is preliminary data.</text>
</comment>
<gene>
    <name evidence="12" type="ORF">FB382_003315</name>
</gene>
<comment type="similarity">
    <text evidence="3 10">Belongs to the FliL family.</text>
</comment>
<comment type="subcellular location">
    <subcellularLocation>
        <location evidence="2">Cell membrane</location>
        <topology evidence="2">Single-pass membrane protein</topology>
    </subcellularLocation>
</comment>
<dbReference type="Pfam" id="PF03748">
    <property type="entry name" value="FliL"/>
    <property type="match status" value="1"/>
</dbReference>
<evidence type="ECO:0000256" key="4">
    <source>
        <dbReference type="ARBA" id="ARBA00022475"/>
    </source>
</evidence>
<feature type="transmembrane region" description="Helical" evidence="10">
    <location>
        <begin position="31"/>
        <end position="50"/>
    </location>
</feature>
<keyword evidence="12" id="KW-0969">Cilium</keyword>
<keyword evidence="9 10" id="KW-0472">Membrane</keyword>
<keyword evidence="5 10" id="KW-0145">Chemotaxis</keyword>
<organism evidence="12 13">
    <name type="scientific">Nocardioides ginsengisegetis</name>
    <dbReference type="NCBI Taxonomy" id="661491"/>
    <lineage>
        <taxon>Bacteria</taxon>
        <taxon>Bacillati</taxon>
        <taxon>Actinomycetota</taxon>
        <taxon>Actinomycetes</taxon>
        <taxon>Propionibacteriales</taxon>
        <taxon>Nocardioidaceae</taxon>
        <taxon>Nocardioides</taxon>
    </lineage>
</organism>
<accession>A0A7W3J2I7</accession>
<dbReference type="RefSeq" id="WP_182540845.1">
    <property type="nucleotide sequence ID" value="NZ_JACGXA010000001.1"/>
</dbReference>
<evidence type="ECO:0000256" key="11">
    <source>
        <dbReference type="SAM" id="MobiDB-lite"/>
    </source>
</evidence>
<evidence type="ECO:0000256" key="2">
    <source>
        <dbReference type="ARBA" id="ARBA00004162"/>
    </source>
</evidence>
<evidence type="ECO:0000256" key="8">
    <source>
        <dbReference type="ARBA" id="ARBA00022989"/>
    </source>
</evidence>
<dbReference type="GO" id="GO:0005886">
    <property type="term" value="C:plasma membrane"/>
    <property type="evidence" value="ECO:0007669"/>
    <property type="project" value="UniProtKB-SubCell"/>
</dbReference>
<evidence type="ECO:0000313" key="13">
    <source>
        <dbReference type="Proteomes" id="UP000580910"/>
    </source>
</evidence>
<evidence type="ECO:0000256" key="1">
    <source>
        <dbReference type="ARBA" id="ARBA00002254"/>
    </source>
</evidence>
<name>A0A7W3J2I7_9ACTN</name>
<sequence>MNTVTALKPTAPDEPEAAEAPAKGGRSKKKLLGILIIVLALVGGVGYWFVLKPGGSEEPKPGEIMSLESTQINLASGHYLKIGLALQLTEGAGELDGSKALDDTIELFSGLPVAQVSRPASRHALKKKLVKALSESYDGDVMGVYFTEFVTQ</sequence>
<keyword evidence="12" id="KW-0282">Flagellum</keyword>
<keyword evidence="12" id="KW-0966">Cell projection</keyword>
<evidence type="ECO:0000256" key="3">
    <source>
        <dbReference type="ARBA" id="ARBA00008281"/>
    </source>
</evidence>
<dbReference type="Proteomes" id="UP000580910">
    <property type="component" value="Unassembled WGS sequence"/>
</dbReference>
<dbReference type="InterPro" id="IPR005503">
    <property type="entry name" value="FliL"/>
</dbReference>
<dbReference type="GO" id="GO:0009425">
    <property type="term" value="C:bacterial-type flagellum basal body"/>
    <property type="evidence" value="ECO:0007669"/>
    <property type="project" value="InterPro"/>
</dbReference>
<proteinExistence type="inferred from homology"/>
<keyword evidence="8 10" id="KW-1133">Transmembrane helix</keyword>
<feature type="region of interest" description="Disordered" evidence="11">
    <location>
        <begin position="1"/>
        <end position="23"/>
    </location>
</feature>
<reference evidence="12 13" key="1">
    <citation type="submission" date="2020-07" db="EMBL/GenBank/DDBJ databases">
        <title>Sequencing the genomes of 1000 actinobacteria strains.</title>
        <authorList>
            <person name="Klenk H.-P."/>
        </authorList>
    </citation>
    <scope>NUCLEOTIDE SEQUENCE [LARGE SCALE GENOMIC DNA]</scope>
    <source>
        <strain evidence="12 13">DSM 21349</strain>
    </source>
</reference>
<evidence type="ECO:0000256" key="10">
    <source>
        <dbReference type="RuleBase" id="RU364125"/>
    </source>
</evidence>
<keyword evidence="7 10" id="KW-0283">Flagellar rotation</keyword>
<keyword evidence="4 10" id="KW-1003">Cell membrane</keyword>
<dbReference type="EMBL" id="JACGXA010000001">
    <property type="protein sequence ID" value="MBA8805024.1"/>
    <property type="molecule type" value="Genomic_DNA"/>
</dbReference>
<dbReference type="GO" id="GO:0071973">
    <property type="term" value="P:bacterial-type flagellum-dependent cell motility"/>
    <property type="evidence" value="ECO:0007669"/>
    <property type="project" value="InterPro"/>
</dbReference>
<keyword evidence="6 10" id="KW-0812">Transmembrane</keyword>
<keyword evidence="13" id="KW-1185">Reference proteome</keyword>
<dbReference type="GO" id="GO:0006935">
    <property type="term" value="P:chemotaxis"/>
    <property type="evidence" value="ECO:0007669"/>
    <property type="project" value="UniProtKB-KW"/>
</dbReference>
<evidence type="ECO:0000256" key="6">
    <source>
        <dbReference type="ARBA" id="ARBA00022692"/>
    </source>
</evidence>
<dbReference type="AlphaFoldDB" id="A0A7W3J2I7"/>
<evidence type="ECO:0000313" key="12">
    <source>
        <dbReference type="EMBL" id="MBA8805024.1"/>
    </source>
</evidence>
<evidence type="ECO:0000256" key="7">
    <source>
        <dbReference type="ARBA" id="ARBA00022779"/>
    </source>
</evidence>
<evidence type="ECO:0000256" key="5">
    <source>
        <dbReference type="ARBA" id="ARBA00022500"/>
    </source>
</evidence>